<feature type="transmembrane region" description="Helical" evidence="1">
    <location>
        <begin position="27"/>
        <end position="49"/>
    </location>
</feature>
<keyword evidence="1" id="KW-1133">Transmembrane helix</keyword>
<dbReference type="AlphaFoldDB" id="A0A7X0NEH9"/>
<proteinExistence type="predicted"/>
<name>A0A7X0NEH9_9GAMM</name>
<dbReference type="RefSeq" id="WP_139175630.1">
    <property type="nucleotide sequence ID" value="NZ_AP027362.1"/>
</dbReference>
<evidence type="ECO:0000313" key="3">
    <source>
        <dbReference type="Proteomes" id="UP000537141"/>
    </source>
</evidence>
<accession>A0A7X0NEH9</accession>
<protein>
    <submittedName>
        <fullName evidence="2">Drug/metabolite transporter (DMT)-like permease</fullName>
    </submittedName>
</protein>
<keyword evidence="3" id="KW-1185">Reference proteome</keyword>
<sequence length="121" mass="13985">MARRYRRKSHSSQIINDSIYASSRLPWWGALTLGLATFTFFYFIAPAWVMSSIDEQLSRPITEGLKMVLIRRVHWLEYLGIVSGIVGLFFTFRNYFISAYARSGERSVVNILSRIIGRSID</sequence>
<gene>
    <name evidence="2" type="ORF">HNQ55_000450</name>
</gene>
<reference evidence="2 3" key="1">
    <citation type="submission" date="2020-08" db="EMBL/GenBank/DDBJ databases">
        <title>Genomic Encyclopedia of Type Strains, Phase IV (KMG-IV): sequencing the most valuable type-strain genomes for metagenomic binning, comparative biology and taxonomic classification.</title>
        <authorList>
            <person name="Goeker M."/>
        </authorList>
    </citation>
    <scope>NUCLEOTIDE SEQUENCE [LARGE SCALE GENOMIC DNA]</scope>
    <source>
        <strain evidence="2 3">DSM 26287</strain>
    </source>
</reference>
<keyword evidence="1" id="KW-0812">Transmembrane</keyword>
<evidence type="ECO:0000313" key="2">
    <source>
        <dbReference type="EMBL" id="MBB6541975.1"/>
    </source>
</evidence>
<dbReference type="Proteomes" id="UP000537141">
    <property type="component" value="Unassembled WGS sequence"/>
</dbReference>
<feature type="transmembrane region" description="Helical" evidence="1">
    <location>
        <begin position="75"/>
        <end position="96"/>
    </location>
</feature>
<organism evidence="2 3">
    <name type="scientific">Thalassotalea piscium</name>
    <dbReference type="NCBI Taxonomy" id="1230533"/>
    <lineage>
        <taxon>Bacteria</taxon>
        <taxon>Pseudomonadati</taxon>
        <taxon>Pseudomonadota</taxon>
        <taxon>Gammaproteobacteria</taxon>
        <taxon>Alteromonadales</taxon>
        <taxon>Colwelliaceae</taxon>
        <taxon>Thalassotalea</taxon>
    </lineage>
</organism>
<comment type="caution">
    <text evidence="2">The sequence shown here is derived from an EMBL/GenBank/DDBJ whole genome shotgun (WGS) entry which is preliminary data.</text>
</comment>
<dbReference type="EMBL" id="JACHHU010000002">
    <property type="protein sequence ID" value="MBB6541975.1"/>
    <property type="molecule type" value="Genomic_DNA"/>
</dbReference>
<evidence type="ECO:0000256" key="1">
    <source>
        <dbReference type="SAM" id="Phobius"/>
    </source>
</evidence>
<keyword evidence="1" id="KW-0472">Membrane</keyword>